<proteinExistence type="predicted"/>
<dbReference type="Proteomes" id="UP000299102">
    <property type="component" value="Unassembled WGS sequence"/>
</dbReference>
<accession>A0A4C1USG9</accession>
<evidence type="ECO:0000313" key="2">
    <source>
        <dbReference type="Proteomes" id="UP000299102"/>
    </source>
</evidence>
<gene>
    <name evidence="1" type="ORF">EVAR_78963_1</name>
</gene>
<sequence>MLWIIMPQNKSEGLRRETTRAAEGDTRRTTAQLSFTFLPKIKQPFRTMVLHCCTMIHVRAAARDRRRRRHVIEIDASNFHHPAHRT</sequence>
<name>A0A4C1USG9_EUMVA</name>
<comment type="caution">
    <text evidence="1">The sequence shown here is derived from an EMBL/GenBank/DDBJ whole genome shotgun (WGS) entry which is preliminary data.</text>
</comment>
<dbReference type="EMBL" id="BGZK01000218">
    <property type="protein sequence ID" value="GBP29269.1"/>
    <property type="molecule type" value="Genomic_DNA"/>
</dbReference>
<evidence type="ECO:0000313" key="1">
    <source>
        <dbReference type="EMBL" id="GBP29269.1"/>
    </source>
</evidence>
<protein>
    <submittedName>
        <fullName evidence="1">Uncharacterized protein</fullName>
    </submittedName>
</protein>
<organism evidence="1 2">
    <name type="scientific">Eumeta variegata</name>
    <name type="common">Bagworm moth</name>
    <name type="synonym">Eumeta japonica</name>
    <dbReference type="NCBI Taxonomy" id="151549"/>
    <lineage>
        <taxon>Eukaryota</taxon>
        <taxon>Metazoa</taxon>
        <taxon>Ecdysozoa</taxon>
        <taxon>Arthropoda</taxon>
        <taxon>Hexapoda</taxon>
        <taxon>Insecta</taxon>
        <taxon>Pterygota</taxon>
        <taxon>Neoptera</taxon>
        <taxon>Endopterygota</taxon>
        <taxon>Lepidoptera</taxon>
        <taxon>Glossata</taxon>
        <taxon>Ditrysia</taxon>
        <taxon>Tineoidea</taxon>
        <taxon>Psychidae</taxon>
        <taxon>Oiketicinae</taxon>
        <taxon>Eumeta</taxon>
    </lineage>
</organism>
<reference evidence="1 2" key="1">
    <citation type="journal article" date="2019" name="Commun. Biol.">
        <title>The bagworm genome reveals a unique fibroin gene that provides high tensile strength.</title>
        <authorList>
            <person name="Kono N."/>
            <person name="Nakamura H."/>
            <person name="Ohtoshi R."/>
            <person name="Tomita M."/>
            <person name="Numata K."/>
            <person name="Arakawa K."/>
        </authorList>
    </citation>
    <scope>NUCLEOTIDE SEQUENCE [LARGE SCALE GENOMIC DNA]</scope>
</reference>
<keyword evidence="2" id="KW-1185">Reference proteome</keyword>
<dbReference type="AlphaFoldDB" id="A0A4C1USG9"/>